<feature type="compositionally biased region" description="Basic and acidic residues" evidence="5">
    <location>
        <begin position="509"/>
        <end position="524"/>
    </location>
</feature>
<keyword evidence="3 6" id="KW-1133">Transmembrane helix</keyword>
<feature type="transmembrane region" description="Helical" evidence="6">
    <location>
        <begin position="390"/>
        <end position="417"/>
    </location>
</feature>
<evidence type="ECO:0000256" key="6">
    <source>
        <dbReference type="SAM" id="Phobius"/>
    </source>
</evidence>
<feature type="transmembrane region" description="Helical" evidence="6">
    <location>
        <begin position="44"/>
        <end position="63"/>
    </location>
</feature>
<sequence>MSHGRILRALSGLYLGMFVAIVSSTIVTNALPRIITDLRTGQSTYTWVIVSTLLATTVSSPLWGKLADLVSKKALVQLGLLIFAAGSLLSGLATDPATLIAARTVQGAGAGGLLSLTQVIMATMISPRERGRYSGYMGAVLAVGTAGGPLVGGVIVDTRGLGWRWCFFVVVPLALIAMAVLQRNLDLPVRRRKVTVDWAGAALITSAASLLLVWVTFAGDDYAWLSWWSAAMVGGGTLLAVLFVLVETRAAEPIVPLRLFRNRTVALAVVASLLAGVAMYASTTFLSQYFQLSRGQSPTAAGILTLPLILSLAVASAAGGRIITRTGRWKPFLVGGAVLLAVGCALLGLLRHGTPYGVTAAGMACLGVGLGLTLQNLVLAVQNQVRPQELGAASTAVAFFRTLGGTVGVSALGAVLANRVTRYAEPGLARLGVRHAPSSDALPDLGALPAPVRAVVEDAFGHATGSLFLYTVPFALLSVVAILCIKEVPLRTSSALQAAGAAGTGGPEGDGRDHGADLGRPHGA</sequence>
<organism evidence="8 9">
    <name type="scientific">Actinomadura parmotrematis</name>
    <dbReference type="NCBI Taxonomy" id="2864039"/>
    <lineage>
        <taxon>Bacteria</taxon>
        <taxon>Bacillati</taxon>
        <taxon>Actinomycetota</taxon>
        <taxon>Actinomycetes</taxon>
        <taxon>Streptosporangiales</taxon>
        <taxon>Thermomonosporaceae</taxon>
        <taxon>Actinomadura</taxon>
    </lineage>
</organism>
<dbReference type="PANTHER" id="PTHR23501">
    <property type="entry name" value="MAJOR FACILITATOR SUPERFAMILY"/>
    <property type="match status" value="1"/>
</dbReference>
<evidence type="ECO:0000313" key="8">
    <source>
        <dbReference type="EMBL" id="MBW8484186.1"/>
    </source>
</evidence>
<name>A0ABS7FV31_9ACTN</name>
<feature type="transmembrane region" description="Helical" evidence="6">
    <location>
        <begin position="467"/>
        <end position="485"/>
    </location>
</feature>
<gene>
    <name evidence="8" type="ORF">K1Y72_17510</name>
</gene>
<feature type="transmembrane region" description="Helical" evidence="6">
    <location>
        <begin position="299"/>
        <end position="320"/>
    </location>
</feature>
<dbReference type="PANTHER" id="PTHR23501:SF197">
    <property type="entry name" value="COMD"/>
    <property type="match status" value="1"/>
</dbReference>
<comment type="subcellular location">
    <subcellularLocation>
        <location evidence="1">Cell membrane</location>
        <topology evidence="1">Multi-pass membrane protein</topology>
    </subcellularLocation>
</comment>
<dbReference type="CDD" id="cd17502">
    <property type="entry name" value="MFS_Azr1_MDR_like"/>
    <property type="match status" value="1"/>
</dbReference>
<proteinExistence type="predicted"/>
<feature type="transmembrane region" description="Helical" evidence="6">
    <location>
        <begin position="75"/>
        <end position="93"/>
    </location>
</feature>
<evidence type="ECO:0000313" key="9">
    <source>
        <dbReference type="Proteomes" id="UP000774570"/>
    </source>
</evidence>
<dbReference type="PROSITE" id="PS50850">
    <property type="entry name" value="MFS"/>
    <property type="match status" value="1"/>
</dbReference>
<evidence type="ECO:0000256" key="3">
    <source>
        <dbReference type="ARBA" id="ARBA00022989"/>
    </source>
</evidence>
<feature type="transmembrane region" description="Helical" evidence="6">
    <location>
        <begin position="162"/>
        <end position="182"/>
    </location>
</feature>
<feature type="transmembrane region" description="Helical" evidence="6">
    <location>
        <begin position="332"/>
        <end position="350"/>
    </location>
</feature>
<feature type="transmembrane region" description="Helical" evidence="6">
    <location>
        <begin position="265"/>
        <end position="287"/>
    </location>
</feature>
<evidence type="ECO:0000256" key="4">
    <source>
        <dbReference type="ARBA" id="ARBA00023136"/>
    </source>
</evidence>
<dbReference type="Gene3D" id="1.20.1720.10">
    <property type="entry name" value="Multidrug resistance protein D"/>
    <property type="match status" value="1"/>
</dbReference>
<evidence type="ECO:0000256" key="5">
    <source>
        <dbReference type="SAM" id="MobiDB-lite"/>
    </source>
</evidence>
<evidence type="ECO:0000259" key="7">
    <source>
        <dbReference type="PROSITE" id="PS50850"/>
    </source>
</evidence>
<feature type="transmembrane region" description="Helical" evidence="6">
    <location>
        <begin position="12"/>
        <end position="32"/>
    </location>
</feature>
<dbReference type="SUPFAM" id="SSF103473">
    <property type="entry name" value="MFS general substrate transporter"/>
    <property type="match status" value="1"/>
</dbReference>
<protein>
    <submittedName>
        <fullName evidence="8">MFS transporter</fullName>
    </submittedName>
</protein>
<evidence type="ECO:0000256" key="1">
    <source>
        <dbReference type="ARBA" id="ARBA00004651"/>
    </source>
</evidence>
<dbReference type="InterPro" id="IPR020846">
    <property type="entry name" value="MFS_dom"/>
</dbReference>
<reference evidence="8 9" key="1">
    <citation type="submission" date="2021-07" db="EMBL/GenBank/DDBJ databases">
        <title>Actinomadura sp. PM05-2 isolated from lichen.</title>
        <authorList>
            <person name="Somphong A."/>
            <person name="Phongsopitanun W."/>
            <person name="Tanasupawat S."/>
            <person name="Peongsungnone V."/>
        </authorList>
    </citation>
    <scope>NUCLEOTIDE SEQUENCE [LARGE SCALE GENOMIC DNA]</scope>
    <source>
        <strain evidence="8 9">PM05-2</strain>
    </source>
</reference>
<dbReference type="Proteomes" id="UP000774570">
    <property type="component" value="Unassembled WGS sequence"/>
</dbReference>
<accession>A0ABS7FV31</accession>
<comment type="caution">
    <text evidence="8">The sequence shown here is derived from an EMBL/GenBank/DDBJ whole genome shotgun (WGS) entry which is preliminary data.</text>
</comment>
<dbReference type="InterPro" id="IPR036259">
    <property type="entry name" value="MFS_trans_sf"/>
</dbReference>
<feature type="transmembrane region" description="Helical" evidence="6">
    <location>
        <begin position="223"/>
        <end position="245"/>
    </location>
</feature>
<dbReference type="EMBL" id="JAIBOA010000010">
    <property type="protein sequence ID" value="MBW8484186.1"/>
    <property type="molecule type" value="Genomic_DNA"/>
</dbReference>
<feature type="transmembrane region" description="Helical" evidence="6">
    <location>
        <begin position="356"/>
        <end position="378"/>
    </location>
</feature>
<keyword evidence="4 6" id="KW-0472">Membrane</keyword>
<dbReference type="Pfam" id="PF07690">
    <property type="entry name" value="MFS_1"/>
    <property type="match status" value="1"/>
</dbReference>
<feature type="transmembrane region" description="Helical" evidence="6">
    <location>
        <begin position="136"/>
        <end position="156"/>
    </location>
</feature>
<keyword evidence="9" id="KW-1185">Reference proteome</keyword>
<feature type="region of interest" description="Disordered" evidence="5">
    <location>
        <begin position="499"/>
        <end position="524"/>
    </location>
</feature>
<feature type="transmembrane region" description="Helical" evidence="6">
    <location>
        <begin position="105"/>
        <end position="124"/>
    </location>
</feature>
<dbReference type="Gene3D" id="1.20.1250.20">
    <property type="entry name" value="MFS general substrate transporter like domains"/>
    <property type="match status" value="1"/>
</dbReference>
<dbReference type="PRINTS" id="PR01036">
    <property type="entry name" value="TCRTETB"/>
</dbReference>
<feature type="domain" description="Major facilitator superfamily (MFS) profile" evidence="7">
    <location>
        <begin position="9"/>
        <end position="489"/>
    </location>
</feature>
<feature type="transmembrane region" description="Helical" evidence="6">
    <location>
        <begin position="194"/>
        <end position="217"/>
    </location>
</feature>
<evidence type="ECO:0000256" key="2">
    <source>
        <dbReference type="ARBA" id="ARBA00022692"/>
    </source>
</evidence>
<keyword evidence="2 6" id="KW-0812">Transmembrane</keyword>
<dbReference type="InterPro" id="IPR011701">
    <property type="entry name" value="MFS"/>
</dbReference>